<evidence type="ECO:0000313" key="6">
    <source>
        <dbReference type="Proteomes" id="UP000295008"/>
    </source>
</evidence>
<dbReference type="RefSeq" id="WP_132015984.1">
    <property type="nucleotide sequence ID" value="NZ_SLUN01000029.1"/>
</dbReference>
<dbReference type="SMART" id="SM01130">
    <property type="entry name" value="DHDPS"/>
    <property type="match status" value="1"/>
</dbReference>
<dbReference type="PANTHER" id="PTHR12128:SF66">
    <property type="entry name" value="4-HYDROXY-2-OXOGLUTARATE ALDOLASE, MITOCHONDRIAL"/>
    <property type="match status" value="1"/>
</dbReference>
<dbReference type="Pfam" id="PF00701">
    <property type="entry name" value="DHDPS"/>
    <property type="match status" value="1"/>
</dbReference>
<dbReference type="AlphaFoldDB" id="A0A4R1R8V5"/>
<dbReference type="GO" id="GO:0008840">
    <property type="term" value="F:4-hydroxy-tetrahydrodipicolinate synthase activity"/>
    <property type="evidence" value="ECO:0007669"/>
    <property type="project" value="TreeGrafter"/>
</dbReference>
<gene>
    <name evidence="5" type="ORF">EDC14_102919</name>
</gene>
<dbReference type="InterPro" id="IPR013785">
    <property type="entry name" value="Aldolase_TIM"/>
</dbReference>
<organism evidence="5 6">
    <name type="scientific">Hydrogenispora ethanolica</name>
    <dbReference type="NCBI Taxonomy" id="1082276"/>
    <lineage>
        <taxon>Bacteria</taxon>
        <taxon>Bacillati</taxon>
        <taxon>Bacillota</taxon>
        <taxon>Hydrogenispora</taxon>
    </lineage>
</organism>
<sequence length="309" mass="34614">MEIIPNGVWPTMLTPFTENGQLDWDGLEQLIEWYIGKKATGLFAVCQSSEMFHLSLAERVKLARVVTQTVKGRIPVIAAGQIADSLAEQSEEIRQIAAAGIDAFVVLSNRLARADEPDAVWRENAERILNRFPDLQFGIYEAPYPYKRLLSPELLTWCAATGRFLFLKDTSCDLRQMREKLAAVRGTRLKIFNANSATLLSSLQSGISGYSGVMSNFFPDLYGWLVANWAHNPAAAATVQNFIGAASLVERQAYPVNAKYYLQREGLPIAIHCRARDARQFSPAERLEVEQLAALYRRFKANEIAIKDL</sequence>
<dbReference type="InterPro" id="IPR002220">
    <property type="entry name" value="DapA-like"/>
</dbReference>
<accession>A0A4R1R8V5</accession>
<dbReference type="EMBL" id="SLUN01000029">
    <property type="protein sequence ID" value="TCL61990.1"/>
    <property type="molecule type" value="Genomic_DNA"/>
</dbReference>
<dbReference type="Proteomes" id="UP000295008">
    <property type="component" value="Unassembled WGS sequence"/>
</dbReference>
<proteinExistence type="inferred from homology"/>
<dbReference type="OrthoDB" id="9796205at2"/>
<comment type="similarity">
    <text evidence="1 3">Belongs to the DapA family.</text>
</comment>
<dbReference type="PANTHER" id="PTHR12128">
    <property type="entry name" value="DIHYDRODIPICOLINATE SYNTHASE"/>
    <property type="match status" value="1"/>
</dbReference>
<dbReference type="SUPFAM" id="SSF51569">
    <property type="entry name" value="Aldolase"/>
    <property type="match status" value="1"/>
</dbReference>
<dbReference type="CDD" id="cd00408">
    <property type="entry name" value="DHDPS-like"/>
    <property type="match status" value="1"/>
</dbReference>
<evidence type="ECO:0000256" key="3">
    <source>
        <dbReference type="PIRNR" id="PIRNR001365"/>
    </source>
</evidence>
<protein>
    <submittedName>
        <fullName evidence="5">4-hydroxy-tetrahydrodipicolinate synthase</fullName>
    </submittedName>
</protein>
<keyword evidence="2 3" id="KW-0456">Lyase</keyword>
<evidence type="ECO:0000313" key="5">
    <source>
        <dbReference type="EMBL" id="TCL61990.1"/>
    </source>
</evidence>
<evidence type="ECO:0000256" key="2">
    <source>
        <dbReference type="ARBA" id="ARBA00023239"/>
    </source>
</evidence>
<name>A0A4R1R8V5_HYDET</name>
<keyword evidence="6" id="KW-1185">Reference proteome</keyword>
<evidence type="ECO:0000256" key="4">
    <source>
        <dbReference type="PIRSR" id="PIRSR001365-1"/>
    </source>
</evidence>
<dbReference type="Gene3D" id="3.20.20.70">
    <property type="entry name" value="Aldolase class I"/>
    <property type="match status" value="1"/>
</dbReference>
<evidence type="ECO:0000256" key="1">
    <source>
        <dbReference type="ARBA" id="ARBA00007592"/>
    </source>
</evidence>
<reference evidence="5 6" key="1">
    <citation type="submission" date="2019-03" db="EMBL/GenBank/DDBJ databases">
        <title>Genomic Encyclopedia of Type Strains, Phase IV (KMG-IV): sequencing the most valuable type-strain genomes for metagenomic binning, comparative biology and taxonomic classification.</title>
        <authorList>
            <person name="Goeker M."/>
        </authorList>
    </citation>
    <scope>NUCLEOTIDE SEQUENCE [LARGE SCALE GENOMIC DNA]</scope>
    <source>
        <strain evidence="5 6">LX-B</strain>
    </source>
</reference>
<feature type="active site" description="Schiff-base intermediate with substrate" evidence="4">
    <location>
        <position position="168"/>
    </location>
</feature>
<dbReference type="PIRSF" id="PIRSF001365">
    <property type="entry name" value="DHDPS"/>
    <property type="match status" value="1"/>
</dbReference>
<feature type="active site" description="Proton donor/acceptor" evidence="4">
    <location>
        <position position="140"/>
    </location>
</feature>
<comment type="caution">
    <text evidence="5">The sequence shown here is derived from an EMBL/GenBank/DDBJ whole genome shotgun (WGS) entry which is preliminary data.</text>
</comment>